<accession>A0A9D1D5A7</accession>
<feature type="transmembrane region" description="Helical" evidence="1">
    <location>
        <begin position="111"/>
        <end position="130"/>
    </location>
</feature>
<dbReference type="AlphaFoldDB" id="A0A9D1D5A7"/>
<organism evidence="3 4">
    <name type="scientific">Candidatus Copromonas faecavium</name>
    <name type="common">nom. illeg.</name>
    <dbReference type="NCBI Taxonomy" id="2840740"/>
    <lineage>
        <taxon>Bacteria</taxon>
        <taxon>Bacillati</taxon>
        <taxon>Bacillota</taxon>
        <taxon>Clostridia</taxon>
        <taxon>Lachnospirales</taxon>
        <taxon>Lachnospiraceae</taxon>
        <taxon>Candidatus Copromonas (nom. illeg.)</taxon>
    </lineage>
</organism>
<evidence type="ECO:0000313" key="4">
    <source>
        <dbReference type="Proteomes" id="UP000824250"/>
    </source>
</evidence>
<comment type="caution">
    <text evidence="3">The sequence shown here is derived from an EMBL/GenBank/DDBJ whole genome shotgun (WGS) entry which is preliminary data.</text>
</comment>
<evidence type="ECO:0000256" key="1">
    <source>
        <dbReference type="SAM" id="Phobius"/>
    </source>
</evidence>
<keyword evidence="3" id="KW-0645">Protease</keyword>
<dbReference type="Pfam" id="PF02517">
    <property type="entry name" value="Rce1-like"/>
    <property type="match status" value="1"/>
</dbReference>
<dbReference type="PROSITE" id="PS51257">
    <property type="entry name" value="PROKAR_LIPOPROTEIN"/>
    <property type="match status" value="1"/>
</dbReference>
<dbReference type="PANTHER" id="PTHR36435">
    <property type="entry name" value="SLR1288 PROTEIN"/>
    <property type="match status" value="1"/>
</dbReference>
<reference evidence="3" key="2">
    <citation type="journal article" date="2021" name="PeerJ">
        <title>Extensive microbial diversity within the chicken gut microbiome revealed by metagenomics and culture.</title>
        <authorList>
            <person name="Gilroy R."/>
            <person name="Ravi A."/>
            <person name="Getino M."/>
            <person name="Pursley I."/>
            <person name="Horton D.L."/>
            <person name="Alikhan N.F."/>
            <person name="Baker D."/>
            <person name="Gharbi K."/>
            <person name="Hall N."/>
            <person name="Watson M."/>
            <person name="Adriaenssens E.M."/>
            <person name="Foster-Nyarko E."/>
            <person name="Jarju S."/>
            <person name="Secka A."/>
            <person name="Antonio M."/>
            <person name="Oren A."/>
            <person name="Chaudhuri R.R."/>
            <person name="La Ragione R."/>
            <person name="Hildebrand F."/>
            <person name="Pallen M.J."/>
        </authorList>
    </citation>
    <scope>NUCLEOTIDE SEQUENCE</scope>
    <source>
        <strain evidence="3">CHK180-2868</strain>
    </source>
</reference>
<feature type="transmembrane region" description="Helical" evidence="1">
    <location>
        <begin position="37"/>
        <end position="56"/>
    </location>
</feature>
<keyword evidence="1" id="KW-1133">Transmembrane helix</keyword>
<name>A0A9D1D5A7_9FIRM</name>
<dbReference type="InterPro" id="IPR003675">
    <property type="entry name" value="Rce1/LyrA-like_dom"/>
</dbReference>
<feature type="domain" description="CAAX prenyl protease 2/Lysostaphin resistance protein A-like" evidence="2">
    <location>
        <begin position="111"/>
        <end position="197"/>
    </location>
</feature>
<dbReference type="PANTHER" id="PTHR36435:SF1">
    <property type="entry name" value="CAAX AMINO TERMINAL PROTEASE FAMILY PROTEIN"/>
    <property type="match status" value="1"/>
</dbReference>
<dbReference type="GO" id="GO:0008237">
    <property type="term" value="F:metallopeptidase activity"/>
    <property type="evidence" value="ECO:0007669"/>
    <property type="project" value="UniProtKB-KW"/>
</dbReference>
<protein>
    <submittedName>
        <fullName evidence="3">CPBP family intramembrane metalloprotease</fullName>
    </submittedName>
</protein>
<keyword evidence="3" id="KW-0482">Metalloprotease</keyword>
<evidence type="ECO:0000259" key="2">
    <source>
        <dbReference type="Pfam" id="PF02517"/>
    </source>
</evidence>
<keyword evidence="1" id="KW-0812">Transmembrane</keyword>
<dbReference type="GO" id="GO:0004175">
    <property type="term" value="F:endopeptidase activity"/>
    <property type="evidence" value="ECO:0007669"/>
    <property type="project" value="UniProtKB-ARBA"/>
</dbReference>
<feature type="transmembrane region" description="Helical" evidence="1">
    <location>
        <begin position="189"/>
        <end position="207"/>
    </location>
</feature>
<reference evidence="3" key="1">
    <citation type="submission" date="2020-10" db="EMBL/GenBank/DDBJ databases">
        <authorList>
            <person name="Gilroy R."/>
        </authorList>
    </citation>
    <scope>NUCLEOTIDE SEQUENCE</scope>
    <source>
        <strain evidence="3">CHK180-2868</strain>
    </source>
</reference>
<evidence type="ECO:0000313" key="3">
    <source>
        <dbReference type="EMBL" id="HIR05098.1"/>
    </source>
</evidence>
<dbReference type="InterPro" id="IPR052710">
    <property type="entry name" value="CAAX_protease"/>
</dbReference>
<keyword evidence="3" id="KW-0378">Hydrolase</keyword>
<sequence>MKIRIRRLVIPILFCLAVACLIEIPLSETTIFGDAVILWDTLFRAILAVPILFYFYQEDRVFRGAERWGFKDAAVCILIGAVLSAAAAFLTAALGMPDARAAEQTLFAGDLWLQALVLLVASPLLEELFFRGVLYGRLKELFPDWSACLISAAAFGLFHGNMVQGIYGFVMGVVLALAMERCQTVKAPVLIHFAANGAALVLNLAGFA</sequence>
<dbReference type="GO" id="GO:0080120">
    <property type="term" value="P:CAAX-box protein maturation"/>
    <property type="evidence" value="ECO:0007669"/>
    <property type="project" value="UniProtKB-ARBA"/>
</dbReference>
<proteinExistence type="predicted"/>
<feature type="transmembrane region" description="Helical" evidence="1">
    <location>
        <begin position="68"/>
        <end position="91"/>
    </location>
</feature>
<dbReference type="Proteomes" id="UP000824250">
    <property type="component" value="Unassembled WGS sequence"/>
</dbReference>
<dbReference type="EMBL" id="DVGC01000023">
    <property type="protein sequence ID" value="HIR05098.1"/>
    <property type="molecule type" value="Genomic_DNA"/>
</dbReference>
<feature type="transmembrane region" description="Helical" evidence="1">
    <location>
        <begin position="165"/>
        <end position="182"/>
    </location>
</feature>
<gene>
    <name evidence="3" type="ORF">IAB28_03925</name>
</gene>
<keyword evidence="1" id="KW-0472">Membrane</keyword>